<comment type="caution">
    <text evidence="1">The sequence shown here is derived from an EMBL/GenBank/DDBJ whole genome shotgun (WGS) entry which is preliminary data.</text>
</comment>
<dbReference type="Proteomes" id="UP001196765">
    <property type="component" value="Unassembled WGS sequence"/>
</dbReference>
<evidence type="ECO:0000313" key="1">
    <source>
        <dbReference type="EMBL" id="MBV3389226.1"/>
    </source>
</evidence>
<dbReference type="AlphaFoldDB" id="A0AAW4N360"/>
<proteinExistence type="predicted"/>
<accession>A0AAW4N360</accession>
<gene>
    <name evidence="1" type="ORF">KSW82_16025</name>
</gene>
<name>A0AAW4N360_9BACT</name>
<sequence length="85" mass="9727">MNNKQVLDQVGTLKHEFGILSGKKPNDPINVFKLKYVNKTLMAANDVLGDDKPYDDFEKFSEEDLPTNSDVLMILSLYFDRMLSL</sequence>
<evidence type="ECO:0000313" key="2">
    <source>
        <dbReference type="Proteomes" id="UP001196765"/>
    </source>
</evidence>
<dbReference type="RefSeq" id="WP_217745246.1">
    <property type="nucleotide sequence ID" value="NZ_JAHOEI010000119.1"/>
</dbReference>
<organism evidence="1 2">
    <name type="scientific">Segatella copri</name>
    <dbReference type="NCBI Taxonomy" id="165179"/>
    <lineage>
        <taxon>Bacteria</taxon>
        <taxon>Pseudomonadati</taxon>
        <taxon>Bacteroidota</taxon>
        <taxon>Bacteroidia</taxon>
        <taxon>Bacteroidales</taxon>
        <taxon>Prevotellaceae</taxon>
        <taxon>Segatella</taxon>
    </lineage>
</organism>
<protein>
    <submittedName>
        <fullName evidence="1">Uncharacterized protein</fullName>
    </submittedName>
</protein>
<reference evidence="1" key="1">
    <citation type="submission" date="2021-06" db="EMBL/GenBank/DDBJ databases">
        <title>Collection of gut derived symbiotic bacterial strains cultured from healthy donors.</title>
        <authorList>
            <person name="Lin H."/>
            <person name="Littmann E."/>
            <person name="Pamer E.G."/>
        </authorList>
    </citation>
    <scope>NUCLEOTIDE SEQUENCE</scope>
    <source>
        <strain evidence="1">MSK.21.74</strain>
    </source>
</reference>
<dbReference type="EMBL" id="JAHOEI010000119">
    <property type="protein sequence ID" value="MBV3389226.1"/>
    <property type="molecule type" value="Genomic_DNA"/>
</dbReference>